<gene>
    <name evidence="2" type="ORF">FB566_3423</name>
</gene>
<keyword evidence="1" id="KW-1133">Transmembrane helix</keyword>
<dbReference type="Proteomes" id="UP000317043">
    <property type="component" value="Unassembled WGS sequence"/>
</dbReference>
<reference evidence="2 3" key="1">
    <citation type="submission" date="2019-06" db="EMBL/GenBank/DDBJ databases">
        <title>Sequencing the genomes of 1000 actinobacteria strains.</title>
        <authorList>
            <person name="Klenk H.-P."/>
        </authorList>
    </citation>
    <scope>NUCLEOTIDE SEQUENCE [LARGE SCALE GENOMIC DNA]</scope>
    <source>
        <strain evidence="2 3">DSM 45928</strain>
    </source>
</reference>
<comment type="caution">
    <text evidence="2">The sequence shown here is derived from an EMBL/GenBank/DDBJ whole genome shotgun (WGS) entry which is preliminary data.</text>
</comment>
<name>A0A543AZ50_9ACTN</name>
<feature type="transmembrane region" description="Helical" evidence="1">
    <location>
        <begin position="126"/>
        <end position="149"/>
    </location>
</feature>
<keyword evidence="3" id="KW-1185">Reference proteome</keyword>
<sequence>MLLPDELAALQAAEARYPRNRLIVIIVTLVLTFVPAAIYLPGAGNLDHLLGKDEQVDAVVESVNTNGSCRKPRRTRYVIEVRWESSFGSGSDTYTQCGNPPTTGSSVQVWVGPSGEVSRNSPTADLIGLTAISLGVAAFTAGIGFVIIITSRRQRQRVLQAGVMTLAAPVAVEVSRGQKSTVLMRHLPPQPHPPGRNTQIGVVLYAQQGSTPTTRTPRNIAGSWWMYLAPPVHKSKRNALLYRGQERCWIDFTPPKR</sequence>
<dbReference type="OrthoDB" id="5188059at2"/>
<keyword evidence="1" id="KW-0812">Transmembrane</keyword>
<evidence type="ECO:0000313" key="3">
    <source>
        <dbReference type="Proteomes" id="UP000317043"/>
    </source>
</evidence>
<keyword evidence="1" id="KW-0472">Membrane</keyword>
<dbReference type="RefSeq" id="WP_142041389.1">
    <property type="nucleotide sequence ID" value="NZ_JBHTGS010000001.1"/>
</dbReference>
<dbReference type="InParanoid" id="A0A543AZ50"/>
<protein>
    <recommendedName>
        <fullName evidence="4">DUF3592 domain-containing protein</fullName>
    </recommendedName>
</protein>
<evidence type="ECO:0000313" key="2">
    <source>
        <dbReference type="EMBL" id="TQL77855.1"/>
    </source>
</evidence>
<evidence type="ECO:0000256" key="1">
    <source>
        <dbReference type="SAM" id="Phobius"/>
    </source>
</evidence>
<dbReference type="EMBL" id="VFOW01000001">
    <property type="protein sequence ID" value="TQL77855.1"/>
    <property type="molecule type" value="Genomic_DNA"/>
</dbReference>
<dbReference type="AlphaFoldDB" id="A0A543AZ50"/>
<proteinExistence type="predicted"/>
<accession>A0A543AZ50</accession>
<organism evidence="2 3">
    <name type="scientific">Stackebrandtia endophytica</name>
    <dbReference type="NCBI Taxonomy" id="1496996"/>
    <lineage>
        <taxon>Bacteria</taxon>
        <taxon>Bacillati</taxon>
        <taxon>Actinomycetota</taxon>
        <taxon>Actinomycetes</taxon>
        <taxon>Glycomycetales</taxon>
        <taxon>Glycomycetaceae</taxon>
        <taxon>Stackebrandtia</taxon>
    </lineage>
</organism>
<evidence type="ECO:0008006" key="4">
    <source>
        <dbReference type="Google" id="ProtNLM"/>
    </source>
</evidence>
<feature type="transmembrane region" description="Helical" evidence="1">
    <location>
        <begin position="21"/>
        <end position="40"/>
    </location>
</feature>